<dbReference type="EMBL" id="CAAHFG010000002">
    <property type="protein sequence ID" value="VGO15189.1"/>
    <property type="molecule type" value="Genomic_DNA"/>
</dbReference>
<name>A0A6C2U5R2_PONDE</name>
<dbReference type="FunFam" id="3.40.50.720:FF:000311">
    <property type="entry name" value="Ornithine cyclodeaminase"/>
    <property type="match status" value="1"/>
</dbReference>
<evidence type="ECO:0000313" key="3">
    <source>
        <dbReference type="Proteomes" id="UP000366872"/>
    </source>
</evidence>
<proteinExistence type="inferred from homology"/>
<dbReference type="PANTHER" id="PTHR13812">
    <property type="entry name" value="KETIMINE REDUCTASE MU-CRYSTALLIN"/>
    <property type="match status" value="1"/>
</dbReference>
<dbReference type="Gene3D" id="3.40.50.720">
    <property type="entry name" value="NAD(P)-binding Rossmann-like Domain"/>
    <property type="match status" value="1"/>
</dbReference>
<dbReference type="GO" id="GO:0019752">
    <property type="term" value="P:carboxylic acid metabolic process"/>
    <property type="evidence" value="ECO:0007669"/>
    <property type="project" value="UniProtKB-ARBA"/>
</dbReference>
<sequence length="346" mass="37902">MSMNKTTTDTAAHRQPMKIIKRSEMANCYTMAEAIDGMSRAFASLSSGECEVPHRYIVNTSDDAMTLLSKPVFVTNQDKFCVKILTQKNTYAVPGIPTILGVVLLMDAVTGEILAMMDGDFITAIRTGAASGLATKYLAREDSRTLAVFGCGGQGRTQLEAVDAVRDIEKIWVFDPSREHAERFVEDMSRKTKASIEIGQDLSVLKEVDIICTATNAQRPLFYKEHLKKGTHINAIGSFRPEMQELDPAIIHSSRSYFDDMEDCLNESGDYLKAIGNAGHSSEDSSEWLAGEIGACVLGRIGGRINPDETTIFKSVGTAIQDFVVAEEIYGKSKADGFGTEIRLNE</sequence>
<organism evidence="2 3">
    <name type="scientific">Pontiella desulfatans</name>
    <dbReference type="NCBI Taxonomy" id="2750659"/>
    <lineage>
        <taxon>Bacteria</taxon>
        <taxon>Pseudomonadati</taxon>
        <taxon>Kiritimatiellota</taxon>
        <taxon>Kiritimatiellia</taxon>
        <taxon>Kiritimatiellales</taxon>
        <taxon>Pontiellaceae</taxon>
        <taxon>Pontiella</taxon>
    </lineage>
</organism>
<dbReference type="Pfam" id="PF02423">
    <property type="entry name" value="OCD_Mu_crystall"/>
    <property type="match status" value="1"/>
</dbReference>
<accession>A0A6C2U5R2</accession>
<dbReference type="InterPro" id="IPR003462">
    <property type="entry name" value="ODC_Mu_crystall"/>
</dbReference>
<dbReference type="Gene3D" id="3.30.1780.10">
    <property type="entry name" value="ornithine cyclodeaminase, domain 1"/>
    <property type="match status" value="1"/>
</dbReference>
<dbReference type="SUPFAM" id="SSF51735">
    <property type="entry name" value="NAD(P)-binding Rossmann-fold domains"/>
    <property type="match status" value="1"/>
</dbReference>
<evidence type="ECO:0000313" key="2">
    <source>
        <dbReference type="EMBL" id="VGO15189.1"/>
    </source>
</evidence>
<keyword evidence="3" id="KW-1185">Reference proteome</keyword>
<protein>
    <submittedName>
        <fullName evidence="2">Delta(1)-pyrroline-2-carboxylate reductase</fullName>
    </submittedName>
</protein>
<dbReference type="InterPro" id="IPR036291">
    <property type="entry name" value="NAD(P)-bd_dom_sf"/>
</dbReference>
<dbReference type="GO" id="GO:0005737">
    <property type="term" value="C:cytoplasm"/>
    <property type="evidence" value="ECO:0007669"/>
    <property type="project" value="TreeGrafter"/>
</dbReference>
<evidence type="ECO:0000256" key="1">
    <source>
        <dbReference type="ARBA" id="ARBA00008903"/>
    </source>
</evidence>
<dbReference type="GO" id="GO:0016491">
    <property type="term" value="F:oxidoreductase activity"/>
    <property type="evidence" value="ECO:0007669"/>
    <property type="project" value="UniProtKB-ARBA"/>
</dbReference>
<dbReference type="PANTHER" id="PTHR13812:SF19">
    <property type="entry name" value="KETIMINE REDUCTASE MU-CRYSTALLIN"/>
    <property type="match status" value="1"/>
</dbReference>
<gene>
    <name evidence="2" type="ORF">PDESU_03771</name>
</gene>
<dbReference type="Proteomes" id="UP000366872">
    <property type="component" value="Unassembled WGS sequence"/>
</dbReference>
<comment type="similarity">
    <text evidence="1">Belongs to the ornithine cyclodeaminase/mu-crystallin family.</text>
</comment>
<reference evidence="2 3" key="1">
    <citation type="submission" date="2019-04" db="EMBL/GenBank/DDBJ databases">
        <authorList>
            <person name="Van Vliet M D."/>
        </authorList>
    </citation>
    <scope>NUCLEOTIDE SEQUENCE [LARGE SCALE GENOMIC DNA]</scope>
    <source>
        <strain evidence="2 3">F1</strain>
    </source>
</reference>
<dbReference type="InterPro" id="IPR023401">
    <property type="entry name" value="ODC_N"/>
</dbReference>
<dbReference type="PIRSF" id="PIRSF001439">
    <property type="entry name" value="CryM"/>
    <property type="match status" value="1"/>
</dbReference>
<dbReference type="AlphaFoldDB" id="A0A6C2U5R2"/>